<proteinExistence type="predicted"/>
<evidence type="ECO:0000313" key="2">
    <source>
        <dbReference type="EMBL" id="GAA1537416.1"/>
    </source>
</evidence>
<dbReference type="EMBL" id="BAAANV010000025">
    <property type="protein sequence ID" value="GAA1537416.1"/>
    <property type="molecule type" value="Genomic_DNA"/>
</dbReference>
<organism evidence="2 3">
    <name type="scientific">Dermacoccus barathri</name>
    <dbReference type="NCBI Taxonomy" id="322601"/>
    <lineage>
        <taxon>Bacteria</taxon>
        <taxon>Bacillati</taxon>
        <taxon>Actinomycetota</taxon>
        <taxon>Actinomycetes</taxon>
        <taxon>Micrococcales</taxon>
        <taxon>Dermacoccaceae</taxon>
        <taxon>Dermacoccus</taxon>
    </lineage>
</organism>
<feature type="compositionally biased region" description="Low complexity" evidence="1">
    <location>
        <begin position="58"/>
        <end position="69"/>
    </location>
</feature>
<protein>
    <submittedName>
        <fullName evidence="2">Uncharacterized protein</fullName>
    </submittedName>
</protein>
<evidence type="ECO:0000313" key="3">
    <source>
        <dbReference type="Proteomes" id="UP001501288"/>
    </source>
</evidence>
<comment type="caution">
    <text evidence="2">The sequence shown here is derived from an EMBL/GenBank/DDBJ whole genome shotgun (WGS) entry which is preliminary data.</text>
</comment>
<feature type="region of interest" description="Disordered" evidence="1">
    <location>
        <begin position="21"/>
        <end position="99"/>
    </location>
</feature>
<evidence type="ECO:0000256" key="1">
    <source>
        <dbReference type="SAM" id="MobiDB-lite"/>
    </source>
</evidence>
<accession>A0ABN2BDT4</accession>
<sequence length="218" mass="22656">MSLIRKALPLTFAAAVGLSGCTMNVGSEGESSSGSSTQSQSSSESPSSSEQSSEESSESPSSTESPSSEESSEESSESPSSSDSPSSDGSSSSKRLSSSELGNYASTNAVRACAIKDIAYNGTARFCGSDHEDITADYKGQQLWVTLATKYEKGATYSYTVSNGQQSQTKSLPSSNLNNGDSATVAVYVPMRVSGDYKVTYKKNGAQIAEKSVKVSVD</sequence>
<gene>
    <name evidence="2" type="ORF">GCM10009762_08830</name>
</gene>
<keyword evidence="3" id="KW-1185">Reference proteome</keyword>
<reference evidence="2 3" key="1">
    <citation type="journal article" date="2019" name="Int. J. Syst. Evol. Microbiol.">
        <title>The Global Catalogue of Microorganisms (GCM) 10K type strain sequencing project: providing services to taxonomists for standard genome sequencing and annotation.</title>
        <authorList>
            <consortium name="The Broad Institute Genomics Platform"/>
            <consortium name="The Broad Institute Genome Sequencing Center for Infectious Disease"/>
            <person name="Wu L."/>
            <person name="Ma J."/>
        </authorList>
    </citation>
    <scope>NUCLEOTIDE SEQUENCE [LARGE SCALE GENOMIC DNA]</scope>
    <source>
        <strain evidence="2 3">JCM 14588</strain>
    </source>
</reference>
<name>A0ABN2BDT4_9MICO</name>
<dbReference type="PROSITE" id="PS51257">
    <property type="entry name" value="PROKAR_LIPOPROTEIN"/>
    <property type="match status" value="1"/>
</dbReference>
<feature type="compositionally biased region" description="Low complexity" evidence="1">
    <location>
        <begin position="27"/>
        <end position="51"/>
    </location>
</feature>
<feature type="compositionally biased region" description="Low complexity" evidence="1">
    <location>
        <begin position="77"/>
        <end position="93"/>
    </location>
</feature>
<dbReference type="Proteomes" id="UP001501288">
    <property type="component" value="Unassembled WGS sequence"/>
</dbReference>
<dbReference type="RefSeq" id="WP_346029807.1">
    <property type="nucleotide sequence ID" value="NZ_BAAANV010000025.1"/>
</dbReference>